<dbReference type="InterPro" id="IPR029001">
    <property type="entry name" value="ITPase-like_fam"/>
</dbReference>
<evidence type="ECO:0000256" key="3">
    <source>
        <dbReference type="HAMAP-Rule" id="MF_00528"/>
    </source>
</evidence>
<protein>
    <recommendedName>
        <fullName evidence="3">dTTP/UTP pyrophosphatase</fullName>
        <shortName evidence="3">dTTPase/UTPase</shortName>
        <ecNumber evidence="3">3.6.1.9</ecNumber>
    </recommendedName>
    <alternativeName>
        <fullName evidence="3">Nucleoside triphosphate pyrophosphatase</fullName>
    </alternativeName>
    <alternativeName>
        <fullName evidence="3">Nucleotide pyrophosphatase</fullName>
        <shortName evidence="3">Nucleotide PPase</shortName>
    </alternativeName>
</protein>
<reference evidence="5" key="1">
    <citation type="journal article" date="2019" name="Int. J. Syst. Evol. Microbiol.">
        <title>The Global Catalogue of Microorganisms (GCM) 10K type strain sequencing project: providing services to taxonomists for standard genome sequencing and annotation.</title>
        <authorList>
            <consortium name="The Broad Institute Genomics Platform"/>
            <consortium name="The Broad Institute Genome Sequencing Center for Infectious Disease"/>
            <person name="Wu L."/>
            <person name="Ma J."/>
        </authorList>
    </citation>
    <scope>NUCLEOTIDE SEQUENCE [LARGE SCALE GENOMIC DNA]</scope>
    <source>
        <strain evidence="5">KCTC 33676</strain>
    </source>
</reference>
<dbReference type="Proteomes" id="UP001597497">
    <property type="component" value="Unassembled WGS sequence"/>
</dbReference>
<dbReference type="PANTHER" id="PTHR43213:SF5">
    <property type="entry name" value="BIFUNCTIONAL DTTP_UTP PYROPHOSPHATASE_METHYLTRANSFERASE PROTEIN-RELATED"/>
    <property type="match status" value="1"/>
</dbReference>
<organism evidence="4 5">
    <name type="scientific">Marinicrinis sediminis</name>
    <dbReference type="NCBI Taxonomy" id="1652465"/>
    <lineage>
        <taxon>Bacteria</taxon>
        <taxon>Bacillati</taxon>
        <taxon>Bacillota</taxon>
        <taxon>Bacilli</taxon>
        <taxon>Bacillales</taxon>
        <taxon>Paenibacillaceae</taxon>
    </lineage>
</organism>
<comment type="catalytic activity">
    <reaction evidence="3">
        <text>UTP + H2O = UMP + diphosphate + H(+)</text>
        <dbReference type="Rhea" id="RHEA:29395"/>
        <dbReference type="ChEBI" id="CHEBI:15377"/>
        <dbReference type="ChEBI" id="CHEBI:15378"/>
        <dbReference type="ChEBI" id="CHEBI:33019"/>
        <dbReference type="ChEBI" id="CHEBI:46398"/>
        <dbReference type="ChEBI" id="CHEBI:57865"/>
        <dbReference type="EC" id="3.6.1.9"/>
    </reaction>
</comment>
<evidence type="ECO:0000313" key="4">
    <source>
        <dbReference type="EMBL" id="MFD2670489.1"/>
    </source>
</evidence>
<accession>A0ABW5R6T2</accession>
<keyword evidence="3" id="KW-0546">Nucleotide metabolism</keyword>
<comment type="similarity">
    <text evidence="3">Belongs to the Maf family. YhdE subfamily.</text>
</comment>
<gene>
    <name evidence="4" type="ORF">ACFSUC_02560</name>
</gene>
<name>A0ABW5R6T2_9BACL</name>
<comment type="caution">
    <text evidence="3">Lacks conserved residue(s) required for the propagation of feature annotation.</text>
</comment>
<sequence>MIILASSSPRRKELLGLLSLSFEVIPSHADETIEESLPPGEIVEELSFRKAREVLGAHPKITEGIVIGSDTIVVLNERKLGKPSSPEEAEQMLHALQGGPHYVYSGIACLDAASGKEAVSHKRTRVYMKELSAAQIRRYVATGEPMDKAGAYAIQGRGAALVDRIEGDYFNVVGMSVSLLADMLGEFGIEIP</sequence>
<dbReference type="SUPFAM" id="SSF52972">
    <property type="entry name" value="ITPase-like"/>
    <property type="match status" value="1"/>
</dbReference>
<comment type="function">
    <text evidence="3">Nucleoside triphosphate pyrophosphatase that hydrolyzes dTTP and UTP. May have a dual role in cell division arrest and in preventing the incorporation of modified nucleotides into cellular nucleic acids.</text>
</comment>
<dbReference type="PIRSF" id="PIRSF006305">
    <property type="entry name" value="Maf"/>
    <property type="match status" value="1"/>
</dbReference>
<dbReference type="Gene3D" id="3.90.950.10">
    <property type="match status" value="1"/>
</dbReference>
<dbReference type="Pfam" id="PF02545">
    <property type="entry name" value="Maf"/>
    <property type="match status" value="1"/>
</dbReference>
<dbReference type="NCBIfam" id="TIGR00172">
    <property type="entry name" value="maf"/>
    <property type="match status" value="1"/>
</dbReference>
<dbReference type="GO" id="GO:0016787">
    <property type="term" value="F:hydrolase activity"/>
    <property type="evidence" value="ECO:0007669"/>
    <property type="project" value="UniProtKB-KW"/>
</dbReference>
<comment type="catalytic activity">
    <reaction evidence="3">
        <text>dTTP + H2O = dTMP + diphosphate + H(+)</text>
        <dbReference type="Rhea" id="RHEA:28534"/>
        <dbReference type="ChEBI" id="CHEBI:15377"/>
        <dbReference type="ChEBI" id="CHEBI:15378"/>
        <dbReference type="ChEBI" id="CHEBI:33019"/>
        <dbReference type="ChEBI" id="CHEBI:37568"/>
        <dbReference type="ChEBI" id="CHEBI:63528"/>
        <dbReference type="EC" id="3.6.1.9"/>
    </reaction>
</comment>
<evidence type="ECO:0000313" key="5">
    <source>
        <dbReference type="Proteomes" id="UP001597497"/>
    </source>
</evidence>
<dbReference type="PANTHER" id="PTHR43213">
    <property type="entry name" value="BIFUNCTIONAL DTTP/UTP PYROPHOSPHATASE/METHYLTRANSFERASE PROTEIN-RELATED"/>
    <property type="match status" value="1"/>
</dbReference>
<keyword evidence="2 3" id="KW-0378">Hydrolase</keyword>
<dbReference type="HAMAP" id="MF_00528">
    <property type="entry name" value="Maf"/>
    <property type="match status" value="1"/>
</dbReference>
<evidence type="ECO:0000256" key="1">
    <source>
        <dbReference type="ARBA" id="ARBA00001968"/>
    </source>
</evidence>
<evidence type="ECO:0000256" key="2">
    <source>
        <dbReference type="ARBA" id="ARBA00022801"/>
    </source>
</evidence>
<dbReference type="RefSeq" id="WP_379927878.1">
    <property type="nucleotide sequence ID" value="NZ_JBHUMM010000002.1"/>
</dbReference>
<dbReference type="EC" id="3.6.1.9" evidence="3"/>
<proteinExistence type="inferred from homology"/>
<feature type="site" description="Important for substrate specificity" evidence="3">
    <location>
        <position position="155"/>
    </location>
</feature>
<dbReference type="InterPro" id="IPR003697">
    <property type="entry name" value="Maf-like"/>
</dbReference>
<feature type="site" description="Important for substrate specificity" evidence="3">
    <location>
        <position position="71"/>
    </location>
</feature>
<keyword evidence="5" id="KW-1185">Reference proteome</keyword>
<comment type="cofactor">
    <cofactor evidence="1 3">
        <name>a divalent metal cation</name>
        <dbReference type="ChEBI" id="CHEBI:60240"/>
    </cofactor>
</comment>
<comment type="caution">
    <text evidence="4">The sequence shown here is derived from an EMBL/GenBank/DDBJ whole genome shotgun (WGS) entry which is preliminary data.</text>
</comment>
<dbReference type="CDD" id="cd00555">
    <property type="entry name" value="Maf"/>
    <property type="match status" value="1"/>
</dbReference>
<comment type="subcellular location">
    <subcellularLocation>
        <location evidence="3">Cytoplasm</location>
    </subcellularLocation>
</comment>
<feature type="active site" description="Proton acceptor" evidence="3">
    <location>
        <position position="70"/>
    </location>
</feature>
<dbReference type="EMBL" id="JBHUMM010000002">
    <property type="protein sequence ID" value="MFD2670489.1"/>
    <property type="molecule type" value="Genomic_DNA"/>
</dbReference>
<keyword evidence="3" id="KW-0963">Cytoplasm</keyword>
<feature type="site" description="Important for substrate specificity" evidence="3">
    <location>
        <position position="10"/>
    </location>
</feature>